<organism evidence="2 3">
    <name type="scientific">Rhizopogon vinicolor AM-OR11-026</name>
    <dbReference type="NCBI Taxonomy" id="1314800"/>
    <lineage>
        <taxon>Eukaryota</taxon>
        <taxon>Fungi</taxon>
        <taxon>Dikarya</taxon>
        <taxon>Basidiomycota</taxon>
        <taxon>Agaricomycotina</taxon>
        <taxon>Agaricomycetes</taxon>
        <taxon>Agaricomycetidae</taxon>
        <taxon>Boletales</taxon>
        <taxon>Suillineae</taxon>
        <taxon>Rhizopogonaceae</taxon>
        <taxon>Rhizopogon</taxon>
    </lineage>
</organism>
<reference evidence="2 3" key="1">
    <citation type="submission" date="2016-06" db="EMBL/GenBank/DDBJ databases">
        <title>Comparative genomics of the ectomycorrhizal sister species Rhizopogon vinicolor and Rhizopogon vesiculosus (Basidiomycota: Boletales) reveals a divergence of the mating type B locus.</title>
        <authorList>
            <consortium name="DOE Joint Genome Institute"/>
            <person name="Mujic A.B."/>
            <person name="Kuo A."/>
            <person name="Tritt A."/>
            <person name="Lipzen A."/>
            <person name="Chen C."/>
            <person name="Johnson J."/>
            <person name="Sharma A."/>
            <person name="Barry K."/>
            <person name="Grigoriev I.V."/>
            <person name="Spatafora J.W."/>
        </authorList>
    </citation>
    <scope>NUCLEOTIDE SEQUENCE [LARGE SCALE GENOMIC DNA]</scope>
    <source>
        <strain evidence="2 3">AM-OR11-026</strain>
    </source>
</reference>
<name>A0A1B7N5A2_9AGAM</name>
<dbReference type="OrthoDB" id="21617at2759"/>
<evidence type="ECO:0000313" key="3">
    <source>
        <dbReference type="Proteomes" id="UP000092154"/>
    </source>
</evidence>
<feature type="compositionally biased region" description="Low complexity" evidence="1">
    <location>
        <begin position="45"/>
        <end position="57"/>
    </location>
</feature>
<dbReference type="Proteomes" id="UP000092154">
    <property type="component" value="Unassembled WGS sequence"/>
</dbReference>
<dbReference type="InParanoid" id="A0A1B7N5A2"/>
<dbReference type="AlphaFoldDB" id="A0A1B7N5A2"/>
<gene>
    <name evidence="2" type="ORF">K503DRAFT_768973</name>
</gene>
<accession>A0A1B7N5A2</accession>
<dbReference type="InterPro" id="IPR018858">
    <property type="entry name" value="DUF2458"/>
</dbReference>
<protein>
    <submittedName>
        <fullName evidence="2">Uncharacterized protein</fullName>
    </submittedName>
</protein>
<evidence type="ECO:0000313" key="2">
    <source>
        <dbReference type="EMBL" id="OAX40002.1"/>
    </source>
</evidence>
<feature type="compositionally biased region" description="Polar residues" evidence="1">
    <location>
        <begin position="81"/>
        <end position="91"/>
    </location>
</feature>
<feature type="region of interest" description="Disordered" evidence="1">
    <location>
        <begin position="26"/>
        <end position="132"/>
    </location>
</feature>
<keyword evidence="3" id="KW-1185">Reference proteome</keyword>
<dbReference type="EMBL" id="KV448227">
    <property type="protein sequence ID" value="OAX40002.1"/>
    <property type="molecule type" value="Genomic_DNA"/>
</dbReference>
<feature type="compositionally biased region" description="Polar residues" evidence="1">
    <location>
        <begin position="122"/>
        <end position="131"/>
    </location>
</feature>
<dbReference type="STRING" id="1314800.A0A1B7N5A2"/>
<dbReference type="Pfam" id="PF10454">
    <property type="entry name" value="DUF2458"/>
    <property type="match status" value="1"/>
</dbReference>
<sequence>MNFTNINDPAGIQALLEQLRSSQAWQESISTSAADQDVSEPENPPSTSTTPQAASTPVQPSAPTSDISNASSSVADLLSQLKPSQWITPSRTPQPPAPYFTAPQTSSRSSHLESHSTPQPPETSARQQSLNVGERASTRGLDLRMMSFQQTLPHLTELAENVDFVSAISRLREEQKGLEKQLWEERLAVHKKHENKVKVALTKAGLIGGGISQHEADMMNNAFRKELQKFDAERVLFAWDGLLEKQQSSLEALGVPTMFPTDLRAHREKQQRVVQVLEGIVG</sequence>
<feature type="compositionally biased region" description="Polar residues" evidence="1">
    <location>
        <begin position="58"/>
        <end position="74"/>
    </location>
</feature>
<proteinExistence type="predicted"/>
<evidence type="ECO:0000256" key="1">
    <source>
        <dbReference type="SAM" id="MobiDB-lite"/>
    </source>
</evidence>